<keyword evidence="2" id="KW-1185">Reference proteome</keyword>
<proteinExistence type="predicted"/>
<accession>A0ACB9G0Y6</accession>
<gene>
    <name evidence="1" type="ORF">L1987_46242</name>
</gene>
<protein>
    <submittedName>
        <fullName evidence="1">Uncharacterized protein</fullName>
    </submittedName>
</protein>
<reference evidence="2" key="1">
    <citation type="journal article" date="2022" name="Mol. Ecol. Resour.">
        <title>The genomes of chicory, endive, great burdock and yacon provide insights into Asteraceae palaeo-polyploidization history and plant inulin production.</title>
        <authorList>
            <person name="Fan W."/>
            <person name="Wang S."/>
            <person name="Wang H."/>
            <person name="Wang A."/>
            <person name="Jiang F."/>
            <person name="Liu H."/>
            <person name="Zhao H."/>
            <person name="Xu D."/>
            <person name="Zhang Y."/>
        </authorList>
    </citation>
    <scope>NUCLEOTIDE SEQUENCE [LARGE SCALE GENOMIC DNA]</scope>
    <source>
        <strain evidence="2">cv. Yunnan</strain>
    </source>
</reference>
<name>A0ACB9G0Y6_9ASTR</name>
<evidence type="ECO:0000313" key="2">
    <source>
        <dbReference type="Proteomes" id="UP001056120"/>
    </source>
</evidence>
<dbReference type="EMBL" id="CM042032">
    <property type="protein sequence ID" value="KAI3776457.1"/>
    <property type="molecule type" value="Genomic_DNA"/>
</dbReference>
<evidence type="ECO:0000313" key="1">
    <source>
        <dbReference type="EMBL" id="KAI3776457.1"/>
    </source>
</evidence>
<sequence>MLAHMKTIYILFLPTHGVSFTSLYSIPPQAFGCHAWQPHLHIIPLFGICSITVSGPTPTLSSGRFPGSVSSEERSTVDVTSLPQNT</sequence>
<reference evidence="1 2" key="2">
    <citation type="journal article" date="2022" name="Mol. Ecol. Resour.">
        <title>The genomes of chicory, endive, great burdock and yacon provide insights into Asteraceae paleo-polyploidization history and plant inulin production.</title>
        <authorList>
            <person name="Fan W."/>
            <person name="Wang S."/>
            <person name="Wang H."/>
            <person name="Wang A."/>
            <person name="Jiang F."/>
            <person name="Liu H."/>
            <person name="Zhao H."/>
            <person name="Xu D."/>
            <person name="Zhang Y."/>
        </authorList>
    </citation>
    <scope>NUCLEOTIDE SEQUENCE [LARGE SCALE GENOMIC DNA]</scope>
    <source>
        <strain evidence="2">cv. Yunnan</strain>
        <tissue evidence="1">Leaves</tissue>
    </source>
</reference>
<dbReference type="Proteomes" id="UP001056120">
    <property type="component" value="Linkage Group LG15"/>
</dbReference>
<organism evidence="1 2">
    <name type="scientific">Smallanthus sonchifolius</name>
    <dbReference type="NCBI Taxonomy" id="185202"/>
    <lineage>
        <taxon>Eukaryota</taxon>
        <taxon>Viridiplantae</taxon>
        <taxon>Streptophyta</taxon>
        <taxon>Embryophyta</taxon>
        <taxon>Tracheophyta</taxon>
        <taxon>Spermatophyta</taxon>
        <taxon>Magnoliopsida</taxon>
        <taxon>eudicotyledons</taxon>
        <taxon>Gunneridae</taxon>
        <taxon>Pentapetalae</taxon>
        <taxon>asterids</taxon>
        <taxon>campanulids</taxon>
        <taxon>Asterales</taxon>
        <taxon>Asteraceae</taxon>
        <taxon>Asteroideae</taxon>
        <taxon>Heliantheae alliance</taxon>
        <taxon>Millerieae</taxon>
        <taxon>Smallanthus</taxon>
    </lineage>
</organism>
<comment type="caution">
    <text evidence="1">The sequence shown here is derived from an EMBL/GenBank/DDBJ whole genome shotgun (WGS) entry which is preliminary data.</text>
</comment>